<sequence>MTKLFQIISFVFCLLSGTLVFSQDASWVAPESANSLKNPFANDAGAAAKGQRMFNQMCAICHGRKGDGTGGGGISLNPKPADFLSQKVKNESDGALFWKMTHGNPPMASYKDMLSDDQRWELVTYIRSLEKNNS</sequence>
<dbReference type="InterPro" id="IPR036909">
    <property type="entry name" value="Cyt_c-like_dom_sf"/>
</dbReference>
<proteinExistence type="predicted"/>
<evidence type="ECO:0000256" key="4">
    <source>
        <dbReference type="PROSITE-ProRule" id="PRU00433"/>
    </source>
</evidence>
<dbReference type="PROSITE" id="PS51007">
    <property type="entry name" value="CYTC"/>
    <property type="match status" value="1"/>
</dbReference>
<dbReference type="Proteomes" id="UP001610100">
    <property type="component" value="Unassembled WGS sequence"/>
</dbReference>
<gene>
    <name evidence="7" type="ORF">V8G58_05685</name>
</gene>
<keyword evidence="1 4" id="KW-0349">Heme</keyword>
<keyword evidence="2 4" id="KW-0479">Metal-binding</keyword>
<keyword evidence="8" id="KW-1185">Reference proteome</keyword>
<dbReference type="PANTHER" id="PTHR40394:SF2">
    <property type="entry name" value="QUINOL:CYTOCHROME C OXIDOREDUCTASE MEMBRANE PROTEIN"/>
    <property type="match status" value="1"/>
</dbReference>
<evidence type="ECO:0000313" key="8">
    <source>
        <dbReference type="Proteomes" id="UP001610100"/>
    </source>
</evidence>
<dbReference type="InterPro" id="IPR009056">
    <property type="entry name" value="Cyt_c-like_dom"/>
</dbReference>
<reference evidence="7 8" key="1">
    <citation type="submission" date="2024-02" db="EMBL/GenBank/DDBJ databases">
        <title>A Gaetbulibacter species isolated from tidal flats and genomic insights of their niches.</title>
        <authorList>
            <person name="Ye Y."/>
        </authorList>
    </citation>
    <scope>NUCLEOTIDE SEQUENCE [LARGE SCALE GENOMIC DNA]</scope>
    <source>
        <strain evidence="7 8">KYW382</strain>
    </source>
</reference>
<dbReference type="Pfam" id="PF13442">
    <property type="entry name" value="Cytochrome_CBB3"/>
    <property type="match status" value="1"/>
</dbReference>
<comment type="caution">
    <text evidence="7">The sequence shown here is derived from an EMBL/GenBank/DDBJ whole genome shotgun (WGS) entry which is preliminary data.</text>
</comment>
<evidence type="ECO:0000256" key="1">
    <source>
        <dbReference type="ARBA" id="ARBA00022617"/>
    </source>
</evidence>
<dbReference type="EMBL" id="JBAWKB010000001">
    <property type="protein sequence ID" value="MFH6771420.1"/>
    <property type="molecule type" value="Genomic_DNA"/>
</dbReference>
<dbReference type="Gene3D" id="1.10.760.10">
    <property type="entry name" value="Cytochrome c-like domain"/>
    <property type="match status" value="1"/>
</dbReference>
<name>A0ABW7MY02_9FLAO</name>
<evidence type="ECO:0000256" key="5">
    <source>
        <dbReference type="SAM" id="SignalP"/>
    </source>
</evidence>
<dbReference type="RefSeq" id="WP_344740472.1">
    <property type="nucleotide sequence ID" value="NZ_BAABAY010000001.1"/>
</dbReference>
<feature type="signal peptide" evidence="5">
    <location>
        <begin position="1"/>
        <end position="22"/>
    </location>
</feature>
<evidence type="ECO:0000313" key="7">
    <source>
        <dbReference type="EMBL" id="MFH6771420.1"/>
    </source>
</evidence>
<feature type="chain" id="PRO_5047188652" evidence="5">
    <location>
        <begin position="23"/>
        <end position="134"/>
    </location>
</feature>
<feature type="domain" description="Cytochrome c" evidence="6">
    <location>
        <begin position="45"/>
        <end position="130"/>
    </location>
</feature>
<keyword evidence="3 4" id="KW-0408">Iron</keyword>
<protein>
    <submittedName>
        <fullName evidence="7">C-type cytochrome</fullName>
    </submittedName>
</protein>
<organism evidence="7 8">
    <name type="scientific">Gaetbulibacter aestuarii</name>
    <dbReference type="NCBI Taxonomy" id="1502358"/>
    <lineage>
        <taxon>Bacteria</taxon>
        <taxon>Pseudomonadati</taxon>
        <taxon>Bacteroidota</taxon>
        <taxon>Flavobacteriia</taxon>
        <taxon>Flavobacteriales</taxon>
        <taxon>Flavobacteriaceae</taxon>
        <taxon>Gaetbulibacter</taxon>
    </lineage>
</organism>
<evidence type="ECO:0000256" key="3">
    <source>
        <dbReference type="ARBA" id="ARBA00023004"/>
    </source>
</evidence>
<accession>A0ABW7MY02</accession>
<dbReference type="PANTHER" id="PTHR40394">
    <property type="entry name" value="LIPOPROTEIN-RELATED"/>
    <property type="match status" value="1"/>
</dbReference>
<dbReference type="SUPFAM" id="SSF46626">
    <property type="entry name" value="Cytochrome c"/>
    <property type="match status" value="1"/>
</dbReference>
<evidence type="ECO:0000256" key="2">
    <source>
        <dbReference type="ARBA" id="ARBA00022723"/>
    </source>
</evidence>
<keyword evidence="5" id="KW-0732">Signal</keyword>
<evidence type="ECO:0000259" key="6">
    <source>
        <dbReference type="PROSITE" id="PS51007"/>
    </source>
</evidence>